<dbReference type="GO" id="GO:0031267">
    <property type="term" value="F:small GTPase binding"/>
    <property type="evidence" value="ECO:0007669"/>
    <property type="project" value="TreeGrafter"/>
</dbReference>
<feature type="region of interest" description="Disordered" evidence="2">
    <location>
        <begin position="1343"/>
        <end position="1411"/>
    </location>
</feature>
<reference evidence="5" key="1">
    <citation type="submission" date="2019-10" db="EMBL/GenBank/DDBJ databases">
        <title>The sequence and de novo assembly of the wild yak genome.</title>
        <authorList>
            <person name="Liu Y."/>
        </authorList>
    </citation>
    <scope>NUCLEOTIDE SEQUENCE [LARGE SCALE GENOMIC DNA]</scope>
    <source>
        <strain evidence="5">WY2019</strain>
    </source>
</reference>
<evidence type="ECO:0000256" key="1">
    <source>
        <dbReference type="ARBA" id="ARBA00022553"/>
    </source>
</evidence>
<feature type="compositionally biased region" description="Low complexity" evidence="2">
    <location>
        <begin position="408"/>
        <end position="419"/>
    </location>
</feature>
<dbReference type="SUPFAM" id="SSF50729">
    <property type="entry name" value="PH domain-like"/>
    <property type="match status" value="1"/>
</dbReference>
<feature type="compositionally biased region" description="Basic and acidic residues" evidence="2">
    <location>
        <begin position="1551"/>
        <end position="1573"/>
    </location>
</feature>
<feature type="compositionally biased region" description="Polar residues" evidence="2">
    <location>
        <begin position="1017"/>
        <end position="1026"/>
    </location>
</feature>
<feature type="compositionally biased region" description="Basic and acidic residues" evidence="2">
    <location>
        <begin position="855"/>
        <end position="864"/>
    </location>
</feature>
<protein>
    <recommendedName>
        <fullName evidence="7">Pleckstrin-like protein domain-containing family G member 3</fullName>
    </recommendedName>
</protein>
<dbReference type="SUPFAM" id="SSF48065">
    <property type="entry name" value="DBL homology domain (DH-domain)"/>
    <property type="match status" value="1"/>
</dbReference>
<sequence>MSPVPELYSRRRRLYAQSAQSDQLGLRLGTWYWKDETKTLEFRSFTPAVEFKERGKKGKAVHFVEIDGPASDRLTDKRFALRDDKSPRGLEKRSQQGNVTLHDAKFVALLLLQDTEMPRICSFTTFMRNKNLDNFLMALLYYLYYYLEKISQEKKPKSYMVGLVEKKEMEMIISKLEAAQKYLAQKYCVLVLGLGMPDKHHMSCGKGKISDTQKDWKFFESFYTFCTYVAWIVFRRQHFTEIEEEIGRLFRSNMFNIPRRKREDEESGGEKKRMTFVQFRRMMAKRPAIKKAINMRSPVMSTLLPSLREKAQNVSEKKYRQIGTIFPAQMQEPRETLDSLHMPIILGESPSYRLLHLLLVSQRFGLTSVKGHGNRISNLPGTPSPGSDARMPVSASLHQNGSQERPASLTSTTSSSGSSRDSRGAMEEPSGSEALAENGEGSPCGQHLPNSNNNSSGWRNMRGSLSPFSKRTRPVAPGDKFGYLGRVVREIVETERTYVRDLRSIVEDYLLKIIDTPGLLNPEQVSALFGNIESIYALNSQLLRDLDSCNSDPVAVASCFVERSQEFDIYTQYCNNYPNSVAALTECMQDKQQAKFFRDQQDLLQHSLPLGSYLLKPVQRILKYHLLLQEIAKHFDEEEDGFEVVEDAIDTMTCVAWYINDMKRRHEHAVRLQEIQSLLLNWTGPDLTTYGELVLEGTFRVHRVRSEKTFFLFDKALLVTKKRGGHFVYKSHIPCSSLMLIESTRESLCFTVTHYKHGKQQYNIQAKTVEEKRRWTHHIKRLILDNHHTTIPQKAWSSLLGADPNRYRHSPERLKKGSQDDVSAHVHQGRRQSEGTSSLLFWKLMTALCLLQGKERRESEEPKSCGRTRSLSPTPEEKCLNFESVTSLPEVEPDTESGTEQEVFASVEGPSTEEIPSDTEAPEVLEMQLDPHQLLLGLEPPDDMAEFMVAESTEDPKALSSEDDEEEVGASQEPESLLPPSVLDQASVIAELFVSSVSRRSSLALEDGKSSGFGTPRLTSRSSSMVSLDDGEKGPAPRGGTTDSLGSQLLPEVDLSIGMAAESEPSVNGTEAPGPGCPAEPDRSSCPKESKLSSQDRQLLDRIKRYYENAEHQDAGFSVRRRESLSFIPKGLVRNSVSRINSLRKPDPEPQAPLGRKRQVGSRVALFDCPGPGQAGAGDPAPITDAEFRPSSEMVKIWEGMEAPKGSPPKGPGQGQANGFDLHEPLFILEEHELAAITEESAAASPDSASPTEPRSPTHLARELKELVRELSSDAQGKLVTPLHPHILQLSHVMDSHVSERVKNKVYQLARQYSLRIKSRSVTARPPLHWEKVASTVPMVQEEVGAPSGGTGVSKLGPPLSNHKQSAVQERRLPRPGSSREMSPQRVSFSSSATSPRTTPPGAWHGPRSPFDTETFNWPDVRELCSKYASLDEVLQTKGGWPSKVPVNRSRSLPENMREPQLAPSGRLGRCGSLKARRAPVSPEAAQPQPLGESPPSEPDRGEALHVTADLTLEDNRRMIVMEKGPLPGPAAGLEAASGQGLGSAAAQMGKDQELQESAEYRPKEEGPRDPADRSQQGRVRDLREKFQALNSTG</sequence>
<feature type="region of interest" description="Disordered" evidence="2">
    <location>
        <begin position="1522"/>
        <end position="1594"/>
    </location>
</feature>
<keyword evidence="6" id="KW-1185">Reference proteome</keyword>
<proteinExistence type="predicted"/>
<name>A0A6B0S640_9CETA</name>
<dbReference type="InterPro" id="IPR000219">
    <property type="entry name" value="DH_dom"/>
</dbReference>
<dbReference type="Pfam" id="PF22697">
    <property type="entry name" value="SOS1_NGEF_PH"/>
    <property type="match status" value="1"/>
</dbReference>
<feature type="region of interest" description="Disordered" evidence="2">
    <location>
        <begin position="1438"/>
        <end position="1510"/>
    </location>
</feature>
<dbReference type="SMART" id="SM00233">
    <property type="entry name" value="PH"/>
    <property type="match status" value="1"/>
</dbReference>
<dbReference type="GO" id="GO:0005829">
    <property type="term" value="C:cytosol"/>
    <property type="evidence" value="ECO:0007669"/>
    <property type="project" value="UniProtKB-ARBA"/>
</dbReference>
<dbReference type="InterPro" id="IPR011993">
    <property type="entry name" value="PH-like_dom_sf"/>
</dbReference>
<dbReference type="Proteomes" id="UP000322234">
    <property type="component" value="Unassembled WGS sequence"/>
</dbReference>
<dbReference type="EMBL" id="VBQZ03000136">
    <property type="protein sequence ID" value="MXQ95456.1"/>
    <property type="molecule type" value="Genomic_DNA"/>
</dbReference>
<dbReference type="Gene3D" id="1.20.900.10">
    <property type="entry name" value="Dbl homology (DH) domain"/>
    <property type="match status" value="1"/>
</dbReference>
<dbReference type="PROSITE" id="PS50010">
    <property type="entry name" value="DH_2"/>
    <property type="match status" value="1"/>
</dbReference>
<accession>A0A6B0S640</accession>
<comment type="caution">
    <text evidence="5">The sequence shown here is derived from an EMBL/GenBank/DDBJ whole genome shotgun (WGS) entry which is preliminary data.</text>
</comment>
<feature type="region of interest" description="Disordered" evidence="2">
    <location>
        <begin position="1139"/>
        <end position="1160"/>
    </location>
</feature>
<feature type="compositionally biased region" description="Polar residues" evidence="2">
    <location>
        <begin position="396"/>
        <end position="405"/>
    </location>
</feature>
<dbReference type="CDD" id="cd13243">
    <property type="entry name" value="PH_PLEKHG1_G2_G3"/>
    <property type="match status" value="1"/>
</dbReference>
<feature type="compositionally biased region" description="Polar residues" evidence="2">
    <location>
        <begin position="448"/>
        <end position="458"/>
    </location>
</feature>
<keyword evidence="1" id="KW-0597">Phosphoprotein</keyword>
<organism evidence="5 6">
    <name type="scientific">Bos mutus</name>
    <name type="common">wild yak</name>
    <dbReference type="NCBI Taxonomy" id="72004"/>
    <lineage>
        <taxon>Eukaryota</taxon>
        <taxon>Metazoa</taxon>
        <taxon>Chordata</taxon>
        <taxon>Craniata</taxon>
        <taxon>Vertebrata</taxon>
        <taxon>Euteleostomi</taxon>
        <taxon>Mammalia</taxon>
        <taxon>Eutheria</taxon>
        <taxon>Laurasiatheria</taxon>
        <taxon>Artiodactyla</taxon>
        <taxon>Ruminantia</taxon>
        <taxon>Pecora</taxon>
        <taxon>Bovidae</taxon>
        <taxon>Bovinae</taxon>
        <taxon>Bos</taxon>
    </lineage>
</organism>
<dbReference type="Pfam" id="PF14895">
    <property type="entry name" value="PPPI_inhib"/>
    <property type="match status" value="1"/>
</dbReference>
<evidence type="ECO:0000256" key="2">
    <source>
        <dbReference type="SAM" id="MobiDB-lite"/>
    </source>
</evidence>
<feature type="compositionally biased region" description="Low complexity" evidence="2">
    <location>
        <begin position="1240"/>
        <end position="1253"/>
    </location>
</feature>
<dbReference type="InterPro" id="IPR026142">
    <property type="entry name" value="Pro_pase_1_reg_su_36"/>
</dbReference>
<dbReference type="SMART" id="SM00325">
    <property type="entry name" value="RhoGEF"/>
    <property type="match status" value="1"/>
</dbReference>
<dbReference type="Gene3D" id="2.30.29.30">
    <property type="entry name" value="Pleckstrin-homology domain (PH domain)/Phosphotyrosine-binding domain (PTB)"/>
    <property type="match status" value="1"/>
</dbReference>
<dbReference type="PANTHER" id="PTHR45924">
    <property type="entry name" value="FI17866P1"/>
    <property type="match status" value="1"/>
</dbReference>
<dbReference type="FunFam" id="1.20.900.10:FF:000019">
    <property type="entry name" value="Pleckstrin homology domain-containing family G member 1"/>
    <property type="match status" value="1"/>
</dbReference>
<dbReference type="GO" id="GO:0019902">
    <property type="term" value="F:phosphatase binding"/>
    <property type="evidence" value="ECO:0007669"/>
    <property type="project" value="InterPro"/>
</dbReference>
<feature type="region of interest" description="Disordered" evidence="2">
    <location>
        <begin position="1000"/>
        <end position="1097"/>
    </location>
</feature>
<dbReference type="GO" id="GO:2000114">
    <property type="term" value="P:regulation of establishment of cell polarity"/>
    <property type="evidence" value="ECO:0007669"/>
    <property type="project" value="TreeGrafter"/>
</dbReference>
<dbReference type="GO" id="GO:0005085">
    <property type="term" value="F:guanyl-nucleotide exchange factor activity"/>
    <property type="evidence" value="ECO:0007669"/>
    <property type="project" value="InterPro"/>
</dbReference>
<feature type="compositionally biased region" description="Low complexity" evidence="2">
    <location>
        <begin position="1530"/>
        <end position="1548"/>
    </location>
</feature>
<feature type="region of interest" description="Disordered" evidence="2">
    <location>
        <begin position="855"/>
        <end position="919"/>
    </location>
</feature>
<dbReference type="InterPro" id="IPR035899">
    <property type="entry name" value="DBL_dom_sf"/>
</dbReference>
<dbReference type="InterPro" id="IPR001849">
    <property type="entry name" value="PH_domain"/>
</dbReference>
<feature type="domain" description="PH" evidence="3">
    <location>
        <begin position="686"/>
        <end position="784"/>
    </location>
</feature>
<feature type="region of interest" description="Disordered" evidence="2">
    <location>
        <begin position="951"/>
        <end position="982"/>
    </location>
</feature>
<feature type="domain" description="DH" evidence="4">
    <location>
        <begin position="483"/>
        <end position="662"/>
    </location>
</feature>
<evidence type="ECO:0008006" key="7">
    <source>
        <dbReference type="Google" id="ProtNLM"/>
    </source>
</evidence>
<feature type="compositionally biased region" description="Basic and acidic residues" evidence="2">
    <location>
        <begin position="805"/>
        <end position="824"/>
    </location>
</feature>
<dbReference type="PROSITE" id="PS50003">
    <property type="entry name" value="PH_DOMAIN"/>
    <property type="match status" value="1"/>
</dbReference>
<feature type="region of interest" description="Disordered" evidence="2">
    <location>
        <begin position="802"/>
        <end position="831"/>
    </location>
</feature>
<evidence type="ECO:0000313" key="6">
    <source>
        <dbReference type="Proteomes" id="UP000322234"/>
    </source>
</evidence>
<feature type="region of interest" description="Disordered" evidence="2">
    <location>
        <begin position="369"/>
        <end position="473"/>
    </location>
</feature>
<evidence type="ECO:0000259" key="3">
    <source>
        <dbReference type="PROSITE" id="PS50003"/>
    </source>
</evidence>
<dbReference type="Pfam" id="PF00621">
    <property type="entry name" value="RhoGEF"/>
    <property type="match status" value="1"/>
</dbReference>
<feature type="region of interest" description="Disordered" evidence="2">
    <location>
        <begin position="1201"/>
        <end position="1220"/>
    </location>
</feature>
<dbReference type="InterPro" id="IPR043324">
    <property type="entry name" value="PH_PLEKHG1_G2_G3"/>
</dbReference>
<dbReference type="PANTHER" id="PTHR45924:SF4">
    <property type="entry name" value="PLECKSTRIN HOMOLOGY DOMAIN-CONTAINING FAMILY G MEMBER 3"/>
    <property type="match status" value="1"/>
</dbReference>
<feature type="compositionally biased region" description="Low complexity" evidence="2">
    <location>
        <begin position="1388"/>
        <end position="1401"/>
    </location>
</feature>
<evidence type="ECO:0000259" key="4">
    <source>
        <dbReference type="PROSITE" id="PS50010"/>
    </source>
</evidence>
<feature type="compositionally biased region" description="Polar residues" evidence="2">
    <location>
        <begin position="375"/>
        <end position="385"/>
    </location>
</feature>
<dbReference type="InterPro" id="IPR055251">
    <property type="entry name" value="SOS1_NGEF_PH"/>
</dbReference>
<feature type="compositionally biased region" description="Basic and acidic residues" evidence="2">
    <location>
        <begin position="1080"/>
        <end position="1091"/>
    </location>
</feature>
<dbReference type="CDD" id="cd00160">
    <property type="entry name" value="RhoGEF"/>
    <property type="match status" value="1"/>
</dbReference>
<feature type="region of interest" description="Disordered" evidence="2">
    <location>
        <begin position="1240"/>
        <end position="1259"/>
    </location>
</feature>
<evidence type="ECO:0000313" key="5">
    <source>
        <dbReference type="EMBL" id="MXQ95456.1"/>
    </source>
</evidence>
<gene>
    <name evidence="5" type="ORF">E5288_WYG012569</name>
</gene>